<organism evidence="11 12">
    <name type="scientific">Terrapene triunguis</name>
    <name type="common">Three-toed box turtle</name>
    <dbReference type="NCBI Taxonomy" id="2587831"/>
    <lineage>
        <taxon>Eukaryota</taxon>
        <taxon>Metazoa</taxon>
        <taxon>Chordata</taxon>
        <taxon>Craniata</taxon>
        <taxon>Vertebrata</taxon>
        <taxon>Euteleostomi</taxon>
        <taxon>Archelosauria</taxon>
        <taxon>Testudinata</taxon>
        <taxon>Testudines</taxon>
        <taxon>Cryptodira</taxon>
        <taxon>Durocryptodira</taxon>
        <taxon>Testudinoidea</taxon>
        <taxon>Emydidae</taxon>
        <taxon>Terrapene</taxon>
    </lineage>
</organism>
<sequence length="478" mass="53084">MATCLSKQSKGAAASGAHPGPGCHCARRCIHGCITVVPRRYTCRCITVVPRHPPIAPGTVHVGVSRWCPGTPPIAPGTSQTQNQPGPKGLPGIQWLLGQFSQAGLAQETAKAWGTPCPCHGGPGTEPPGSSGRPPPNVVFVKTHKTGSSTLQNILFRLGERHHLTVAFPRHTYQFAYPLRFAAAFVEPLPPGAARYNLLLSHLRLAAGEVRRVMPPDSLYLTILRDPVRTFQSVFAYYRSTVPAFRPLANHTRPLAAFLQAPARYYDPADVGNGLARNPMAFDLGLEAGGEEGGSRWDRELERLNQTFHLVLIAEHFDESLVLARELLGLRLEELAYVRLNARRGAVDEASAPGLARRIRAWNWLDVRLYRYFRAVLWHRVERYGYTRMKGELEALRSLLGETRETCLAGEAVGPEETADELRPWQPDSATILGYNLRPSLPPAQYASCYRLVLPELQYHARLYYRQYGREMCSLPCD</sequence>
<keyword evidence="8" id="KW-0472">Membrane</keyword>
<dbReference type="Pfam" id="PF06990">
    <property type="entry name" value="Gal-3-0_sulfotr"/>
    <property type="match status" value="1"/>
</dbReference>
<dbReference type="GO" id="GO:0009247">
    <property type="term" value="P:glycolipid biosynthetic process"/>
    <property type="evidence" value="ECO:0007669"/>
    <property type="project" value="InterPro"/>
</dbReference>
<evidence type="ECO:0008006" key="13">
    <source>
        <dbReference type="Google" id="ProtNLM"/>
    </source>
</evidence>
<evidence type="ECO:0000256" key="10">
    <source>
        <dbReference type="SAM" id="MobiDB-lite"/>
    </source>
</evidence>
<evidence type="ECO:0000256" key="1">
    <source>
        <dbReference type="ARBA" id="ARBA00004323"/>
    </source>
</evidence>
<dbReference type="InterPro" id="IPR009729">
    <property type="entry name" value="Gal-3-0_sulfotransfrase"/>
</dbReference>
<keyword evidence="4" id="KW-0812">Transmembrane</keyword>
<dbReference type="InterPro" id="IPR027417">
    <property type="entry name" value="P-loop_NTPase"/>
</dbReference>
<proteinExistence type="inferred from homology"/>
<dbReference type="PANTHER" id="PTHR14647">
    <property type="entry name" value="GALACTOSE-3-O-SULFOTRANSFERASE"/>
    <property type="match status" value="1"/>
</dbReference>
<evidence type="ECO:0000256" key="6">
    <source>
        <dbReference type="ARBA" id="ARBA00022989"/>
    </source>
</evidence>
<dbReference type="Proteomes" id="UP000472274">
    <property type="component" value="Unplaced"/>
</dbReference>
<keyword evidence="7" id="KW-0333">Golgi apparatus</keyword>
<evidence type="ECO:0000256" key="9">
    <source>
        <dbReference type="ARBA" id="ARBA00023180"/>
    </source>
</evidence>
<evidence type="ECO:0000256" key="4">
    <source>
        <dbReference type="ARBA" id="ARBA00022692"/>
    </source>
</evidence>
<name>A0A674KF49_9SAUR</name>
<dbReference type="PANTHER" id="PTHR14647:SF84">
    <property type="entry name" value="GALACTOSE-3-O-SULFOTRANSFERASE 2-LIKE"/>
    <property type="match status" value="1"/>
</dbReference>
<dbReference type="AlphaFoldDB" id="A0A674KF49"/>
<dbReference type="SUPFAM" id="SSF52540">
    <property type="entry name" value="P-loop containing nucleoside triphosphate hydrolases"/>
    <property type="match status" value="1"/>
</dbReference>
<reference evidence="11" key="2">
    <citation type="submission" date="2025-09" db="UniProtKB">
        <authorList>
            <consortium name="Ensembl"/>
        </authorList>
    </citation>
    <scope>IDENTIFICATION</scope>
</reference>
<accession>A0A674KF49</accession>
<dbReference type="Ensembl" id="ENSTMTT00000032254.1">
    <property type="protein sequence ID" value="ENSTMTP00000031127.1"/>
    <property type="gene ID" value="ENSTMTG00000022382.1"/>
</dbReference>
<dbReference type="GO" id="GO:0001733">
    <property type="term" value="F:galactosylceramide sulfotransferase activity"/>
    <property type="evidence" value="ECO:0007669"/>
    <property type="project" value="InterPro"/>
</dbReference>
<evidence type="ECO:0000256" key="5">
    <source>
        <dbReference type="ARBA" id="ARBA00022968"/>
    </source>
</evidence>
<keyword evidence="6" id="KW-1133">Transmembrane helix</keyword>
<protein>
    <recommendedName>
        <fullName evidence="13">Galactose-3-O-sulfotransferase 2</fullName>
    </recommendedName>
</protein>
<keyword evidence="5" id="KW-0735">Signal-anchor</keyword>
<dbReference type="GeneTree" id="ENSGT00950000182923"/>
<keyword evidence="12" id="KW-1185">Reference proteome</keyword>
<feature type="region of interest" description="Disordered" evidence="10">
    <location>
        <begin position="1"/>
        <end position="21"/>
    </location>
</feature>
<feature type="region of interest" description="Disordered" evidence="10">
    <location>
        <begin position="116"/>
        <end position="135"/>
    </location>
</feature>
<reference evidence="11" key="1">
    <citation type="submission" date="2025-08" db="UniProtKB">
        <authorList>
            <consortium name="Ensembl"/>
        </authorList>
    </citation>
    <scope>IDENTIFICATION</scope>
</reference>
<comment type="similarity">
    <text evidence="2">Belongs to the galactose-3-O-sulfotransferase family.</text>
</comment>
<dbReference type="GO" id="GO:0000139">
    <property type="term" value="C:Golgi membrane"/>
    <property type="evidence" value="ECO:0007669"/>
    <property type="project" value="UniProtKB-SubCell"/>
</dbReference>
<dbReference type="InParanoid" id="A0A674KF49"/>
<keyword evidence="3" id="KW-0808">Transferase</keyword>
<evidence type="ECO:0000256" key="2">
    <source>
        <dbReference type="ARBA" id="ARBA00008124"/>
    </source>
</evidence>
<evidence type="ECO:0000313" key="12">
    <source>
        <dbReference type="Proteomes" id="UP000472274"/>
    </source>
</evidence>
<dbReference type="Gene3D" id="3.40.50.300">
    <property type="entry name" value="P-loop containing nucleotide triphosphate hydrolases"/>
    <property type="match status" value="1"/>
</dbReference>
<evidence type="ECO:0000313" key="11">
    <source>
        <dbReference type="Ensembl" id="ENSTMTP00000031127.1"/>
    </source>
</evidence>
<evidence type="ECO:0000256" key="8">
    <source>
        <dbReference type="ARBA" id="ARBA00023136"/>
    </source>
</evidence>
<feature type="region of interest" description="Disordered" evidence="10">
    <location>
        <begin position="71"/>
        <end position="90"/>
    </location>
</feature>
<comment type="subcellular location">
    <subcellularLocation>
        <location evidence="1">Golgi apparatus membrane</location>
        <topology evidence="1">Single-pass type II membrane protein</topology>
    </subcellularLocation>
</comment>
<keyword evidence="9" id="KW-0325">Glycoprotein</keyword>
<evidence type="ECO:0000256" key="7">
    <source>
        <dbReference type="ARBA" id="ARBA00023034"/>
    </source>
</evidence>
<evidence type="ECO:0000256" key="3">
    <source>
        <dbReference type="ARBA" id="ARBA00022679"/>
    </source>
</evidence>